<dbReference type="InterPro" id="IPR035892">
    <property type="entry name" value="C2_domain_sf"/>
</dbReference>
<dbReference type="Gene3D" id="1.25.40.410">
    <property type="match status" value="1"/>
</dbReference>
<dbReference type="InterPro" id="IPR027357">
    <property type="entry name" value="DOCKER_dom"/>
</dbReference>
<dbReference type="InterPro" id="IPR046773">
    <property type="entry name" value="DOCKER_Lobe_C"/>
</dbReference>
<dbReference type="InterPro" id="IPR043162">
    <property type="entry name" value="DOCK_C_lobe_C"/>
</dbReference>
<sequence>MASSTSTSRSFVQKLPKSSANDIRRQTAAGLKSAEGISSEPVCCTSSFGGEEYLVEPLDYEDYVVSQRPSLGDKDPLSHLMEFPSDDIEVSILPRKIRTMGHVVPEEPLEKLDPLVQNAVNCYTSDWVVTKRRYQHHSSSVQVQNYYEDVTTTYHNTLKQEFEVDETSDLLTPDEETDDQDSGGETPTRQSWASFDLGAQVPDATIPGVFTPHRRDNKSSGFETNVPKGHRNKELFSLYPPQYDEELIERRLPAEVPSENIKHRILVQCNKLELNVKFEPFFASMALYDAKEKKKGDINEAAEPYIKEQVVQKVKLNAAEACFKLGKYRMPFAWTAIWVPNIIKGKDFDKCNDSGGSDIECTSGSNSLERKASASFDQFRRGRDTSSSLERQAATNVSKRSSWSSSSAFGLNALNSVEESPSNSLDNFPPVTLTVSSFLKQEGDKLKDEDLYKLLQDLKRPSPALKRIKCIRDTKTRPTKEILEFPARDVLQPNYQFRNLMYICPKDLNFTNRSGERARNIAIKIQFKAGEDESSSLHNIFGKSSGPEFVHEAYTAVTYHNKYPDFYEEVKVKLPSNLRDYHHIFFTFYHISCQGQRKEQESVDTPVGYSWIPIYKNGSLQTGLFELPVMIDHPPPRYSFISTDAAPPGTKWVDNKKLIFTIEVNACTTVHPVDQYLDPFCALTAALQLGTSDVPNNMKSNHCEEDLKYILNTLSASRLTPLVQFLPLVLDKLLLLMVKPSESSFDVGQAAFNSIASVVQKISSAVELQSENDRHGRNNLLTSYVHYQAHLPHPNLKPYMSLMADDEVGKIIGQSIGVPSIRNNNEVISSSPLNVKLVHEQIALQLTMIEHLATTSRLGSHRKNRFSDQFNDDVTNLVSSITSEIISRVQSNINLVEKINSCLAFFLHDLLSVMDRGFVFSLIKMYIKDTTHNRNSHNTSESINIWNLQLDFIRIVYLSLHHPSVRSNDSQNSFVTFLSSSSKENTHWSDLTFEFKRQHFLVGLVLTQLSQALDQMSSEIHYRAVNTIRNLLSSHDLDSRYQEPEYRSRVASLYLPLVSIIIDNCHKLYAWVENGDSRIVGNAIFPILRGLCQWCSKKETTRHLLICFLWVIKNIEGNTLKQWWSELSSPKLQILLELLRITISCFQYKGKKIIRKNASLGFRKSSDNVKSRLEDFIMGQGSARQDMIQRARRGDNRLPPSPNPDGNRRWHKSSFIKNSLQPSDSLPGNASPSAMSSSYYGGMNQCHINAYLADPEIHSHIEEVIVQVVAQMDQSQGLLANVLKVLLHALGSNQSTSLLQRLFSVQRSFVFKFPSLLFDEASEHCADLCLRLLKTLQNFEIGNYFARIKMQVTMSLSQLVGTSSNFNEDFLRRSLKTILVYAEEDEEFSDTAFSETKYQDDPEMLLDLMYRIAKGYQNSPDLRLTWLESMAKKHEEQNHFAEAGMCKIHCCALVSEYLHLLEDRKYMPTGAVTYSKITPNALEESAASDDLVSPDEEGICTGSKFTESGLMTMLDEAAKYLGQAGMYETVHGIYKVGIPIAEHNRNFKKMSEIYQDLHEAFKNIDRLQGRRIFATYFRVGFYGARLFGDLDKAEFVYKEKALAKLPEIAQRLEKFYGDKFGYDNLIIIKDSKNVETNDLIPEKAYIQITYVEPFFDNYELRDRVTVFEKNFNLSRFVFATPFTPDGSPHGELHEQYKRKTILTVENHFPYVKTRIRVRERKQFVLTPIEVAIEDIRKKTQELEVAVNQDPADPKILQMVLQGCIGTTVNQGPMEVANVFLKDLFEMNIVIHPTEFQNKLRLCFKDFSKKCRDALERNKKLITHDQKEYQKELQKNYATFERHLAPLFRDNGSMPQLPESNDVIETKVTSPMI</sequence>
<dbReference type="FunFam" id="1.25.40.410:FF:000002">
    <property type="entry name" value="Dedicator of cytokinesis protein 7"/>
    <property type="match status" value="1"/>
</dbReference>
<keyword evidence="1" id="KW-0597">Phosphoprotein</keyword>
<dbReference type="Gene3D" id="2.60.40.150">
    <property type="entry name" value="C2 domain"/>
    <property type="match status" value="1"/>
</dbReference>
<dbReference type="PROSITE" id="PS51651">
    <property type="entry name" value="DOCKER"/>
    <property type="match status" value="1"/>
</dbReference>
<accession>A0A7R8CVD5</accession>
<comment type="similarity">
    <text evidence="3">Belongs to the DOCK family.</text>
</comment>
<proteinExistence type="inferred from homology"/>
<dbReference type="Pfam" id="PF11878">
    <property type="entry name" value="DOCK_C-D_N"/>
    <property type="match status" value="1"/>
</dbReference>
<dbReference type="GO" id="GO:0005085">
    <property type="term" value="F:guanyl-nucleotide exchange factor activity"/>
    <property type="evidence" value="ECO:0007669"/>
    <property type="project" value="UniProtKB-KW"/>
</dbReference>
<protein>
    <submittedName>
        <fullName evidence="5">DOCK6_7_8</fullName>
    </submittedName>
</protein>
<evidence type="ECO:0000313" key="5">
    <source>
        <dbReference type="EMBL" id="CAF2910835.1"/>
    </source>
</evidence>
<feature type="region of interest" description="Disordered" evidence="4">
    <location>
        <begin position="1"/>
        <end position="32"/>
    </location>
</feature>
<evidence type="ECO:0000256" key="1">
    <source>
        <dbReference type="ARBA" id="ARBA00022553"/>
    </source>
</evidence>
<reference evidence="5" key="1">
    <citation type="submission" date="2021-02" db="EMBL/GenBank/DDBJ databases">
        <authorList>
            <person name="Bekaert M."/>
        </authorList>
    </citation>
    <scope>NUCLEOTIDE SEQUENCE</scope>
    <source>
        <strain evidence="5">IoA-00</strain>
    </source>
</reference>
<evidence type="ECO:0000256" key="4">
    <source>
        <dbReference type="SAM" id="MobiDB-lite"/>
    </source>
</evidence>
<dbReference type="CDD" id="cd08696">
    <property type="entry name" value="C2_Dock-C"/>
    <property type="match status" value="1"/>
</dbReference>
<dbReference type="PANTHER" id="PTHR23317:SF76">
    <property type="entry name" value="LD20667P"/>
    <property type="match status" value="1"/>
</dbReference>
<feature type="region of interest" description="Disordered" evidence="4">
    <location>
        <begin position="162"/>
        <end position="228"/>
    </location>
</feature>
<dbReference type="FunFam" id="1.20.58.740:FF:000002">
    <property type="entry name" value="Dedicator of cytokinesis protein 7"/>
    <property type="match status" value="1"/>
</dbReference>
<keyword evidence="6" id="KW-1185">Reference proteome</keyword>
<feature type="compositionally biased region" description="Polar residues" evidence="4">
    <location>
        <begin position="183"/>
        <end position="193"/>
    </location>
</feature>
<evidence type="ECO:0000256" key="2">
    <source>
        <dbReference type="ARBA" id="ARBA00022658"/>
    </source>
</evidence>
<dbReference type="InterPro" id="IPR026791">
    <property type="entry name" value="DOCK"/>
</dbReference>
<feature type="compositionally biased region" description="Polar residues" evidence="4">
    <location>
        <begin position="1"/>
        <end position="21"/>
    </location>
</feature>
<dbReference type="PANTHER" id="PTHR23317">
    <property type="entry name" value="DEDICATOR OF CYTOKINESIS DOCK"/>
    <property type="match status" value="1"/>
</dbReference>
<dbReference type="EMBL" id="HG994583">
    <property type="protein sequence ID" value="CAF2910835.1"/>
    <property type="molecule type" value="Genomic_DNA"/>
</dbReference>
<name>A0A7R8CVD5_LEPSM</name>
<dbReference type="OrthoDB" id="47328at2759"/>
<evidence type="ECO:0000313" key="6">
    <source>
        <dbReference type="Proteomes" id="UP000675881"/>
    </source>
</evidence>
<dbReference type="Pfam" id="PF20421">
    <property type="entry name" value="DHR-2_Lobe_C"/>
    <property type="match status" value="1"/>
</dbReference>
<keyword evidence="2" id="KW-0344">Guanine-nucleotide releasing factor</keyword>
<gene>
    <name evidence="5" type="ORF">LSAA_8722</name>
</gene>
<dbReference type="InterPro" id="IPR046769">
    <property type="entry name" value="DOCKER_Lobe_A"/>
</dbReference>
<feature type="region of interest" description="Disordered" evidence="4">
    <location>
        <begin position="1191"/>
        <end position="1211"/>
    </location>
</feature>
<dbReference type="InterPro" id="IPR043161">
    <property type="entry name" value="DOCK_C_lobe_A"/>
</dbReference>
<dbReference type="InterPro" id="IPR046770">
    <property type="entry name" value="DOCKER_Lobe_B"/>
</dbReference>
<dbReference type="Pfam" id="PF14429">
    <property type="entry name" value="DOCK-C2"/>
    <property type="match status" value="1"/>
</dbReference>
<dbReference type="Gene3D" id="1.20.58.740">
    <property type="match status" value="1"/>
</dbReference>
<organism evidence="5 6">
    <name type="scientific">Lepeophtheirus salmonis</name>
    <name type="common">Salmon louse</name>
    <name type="synonym">Caligus salmonis</name>
    <dbReference type="NCBI Taxonomy" id="72036"/>
    <lineage>
        <taxon>Eukaryota</taxon>
        <taxon>Metazoa</taxon>
        <taxon>Ecdysozoa</taxon>
        <taxon>Arthropoda</taxon>
        <taxon>Crustacea</taxon>
        <taxon>Multicrustacea</taxon>
        <taxon>Hexanauplia</taxon>
        <taxon>Copepoda</taxon>
        <taxon>Siphonostomatoida</taxon>
        <taxon>Caligidae</taxon>
        <taxon>Lepeophtheirus</taxon>
    </lineage>
</organism>
<dbReference type="PROSITE" id="PS51650">
    <property type="entry name" value="C2_DOCK"/>
    <property type="match status" value="1"/>
</dbReference>
<dbReference type="Pfam" id="PF20422">
    <property type="entry name" value="DHR-2_Lobe_B"/>
    <property type="match status" value="1"/>
</dbReference>
<dbReference type="InterPro" id="IPR037808">
    <property type="entry name" value="C2_Dock-C"/>
</dbReference>
<dbReference type="GO" id="GO:0007264">
    <property type="term" value="P:small GTPase-mediated signal transduction"/>
    <property type="evidence" value="ECO:0007669"/>
    <property type="project" value="InterPro"/>
</dbReference>
<feature type="compositionally biased region" description="Acidic residues" evidence="4">
    <location>
        <begin position="163"/>
        <end position="182"/>
    </location>
</feature>
<dbReference type="Pfam" id="PF06920">
    <property type="entry name" value="DHR-2_Lobe_A"/>
    <property type="match status" value="1"/>
</dbReference>
<dbReference type="InterPro" id="IPR027007">
    <property type="entry name" value="C2_DOCK-type_domain"/>
</dbReference>
<evidence type="ECO:0000256" key="3">
    <source>
        <dbReference type="PROSITE-ProRule" id="PRU00983"/>
    </source>
</evidence>
<dbReference type="Proteomes" id="UP000675881">
    <property type="component" value="Chromosome 4"/>
</dbReference>
<dbReference type="InterPro" id="IPR021816">
    <property type="entry name" value="DOCK_C/D_N"/>
</dbReference>